<organism evidence="2 3">
    <name type="scientific">Colletotrichum tanaceti</name>
    <dbReference type="NCBI Taxonomy" id="1306861"/>
    <lineage>
        <taxon>Eukaryota</taxon>
        <taxon>Fungi</taxon>
        <taxon>Dikarya</taxon>
        <taxon>Ascomycota</taxon>
        <taxon>Pezizomycotina</taxon>
        <taxon>Sordariomycetes</taxon>
        <taxon>Hypocreomycetidae</taxon>
        <taxon>Glomerellales</taxon>
        <taxon>Glomerellaceae</taxon>
        <taxon>Colletotrichum</taxon>
        <taxon>Colletotrichum destructivum species complex</taxon>
    </lineage>
</organism>
<name>A0A4U6XND8_9PEZI</name>
<proteinExistence type="predicted"/>
<dbReference type="Proteomes" id="UP000310108">
    <property type="component" value="Unassembled WGS sequence"/>
</dbReference>
<evidence type="ECO:0000313" key="3">
    <source>
        <dbReference type="Proteomes" id="UP000310108"/>
    </source>
</evidence>
<protein>
    <submittedName>
        <fullName evidence="2">Uncharacterized protein</fullName>
    </submittedName>
</protein>
<gene>
    <name evidence="2" type="ORF">CTA1_2250</name>
</gene>
<accession>A0A4U6XND8</accession>
<comment type="caution">
    <text evidence="2">The sequence shown here is derived from an EMBL/GenBank/DDBJ whole genome shotgun (WGS) entry which is preliminary data.</text>
</comment>
<feature type="region of interest" description="Disordered" evidence="1">
    <location>
        <begin position="1"/>
        <end position="20"/>
    </location>
</feature>
<keyword evidence="3" id="KW-1185">Reference proteome</keyword>
<dbReference type="STRING" id="1306861.A0A4U6XND8"/>
<evidence type="ECO:0000256" key="1">
    <source>
        <dbReference type="SAM" id="MobiDB-lite"/>
    </source>
</evidence>
<dbReference type="AlphaFoldDB" id="A0A4U6XND8"/>
<reference evidence="2 3" key="1">
    <citation type="journal article" date="2019" name="PLoS ONE">
        <title>Comparative genome analysis indicates high evolutionary potential of pathogenicity genes in Colletotrichum tanaceti.</title>
        <authorList>
            <person name="Lelwala R.V."/>
            <person name="Korhonen P.K."/>
            <person name="Young N.D."/>
            <person name="Scott J.B."/>
            <person name="Ades P.A."/>
            <person name="Gasser R.B."/>
            <person name="Taylor P.W.J."/>
        </authorList>
    </citation>
    <scope>NUCLEOTIDE SEQUENCE [LARGE SCALE GENOMIC DNA]</scope>
    <source>
        <strain evidence="2">BRIP57314</strain>
    </source>
</reference>
<evidence type="ECO:0000313" key="2">
    <source>
        <dbReference type="EMBL" id="TKW57224.1"/>
    </source>
</evidence>
<sequence length="127" mass="14374">MHKENQYSAKGSSQLASCPTPTNKKCYVCHKQGCYLTKHTQGIITALTPLSPIEFHVVCANTPFLLCLYDLNCLRIKFRNLSNVLCKGDISIPVVRKWGHAWLLLKPKETIAARNYITNIKLCCLYC</sequence>
<dbReference type="EMBL" id="PJEX01000047">
    <property type="protein sequence ID" value="TKW57224.1"/>
    <property type="molecule type" value="Genomic_DNA"/>
</dbReference>